<dbReference type="GeneID" id="92996240"/>
<dbReference type="Proteomes" id="UP000092950">
    <property type="component" value="Chromosome"/>
</dbReference>
<dbReference type="InterPro" id="IPR021647">
    <property type="entry name" value="CusF_Ec"/>
</dbReference>
<dbReference type="RefSeq" id="WP_032958598.1">
    <property type="nucleotide sequence ID" value="NZ_CAJGUP010000229.1"/>
</dbReference>
<evidence type="ECO:0000313" key="2">
    <source>
        <dbReference type="EMBL" id="ANY17946.1"/>
    </source>
</evidence>
<organism evidence="3 4">
    <name type="scientific">Bordetella pseudohinzii</name>
    <dbReference type="NCBI Taxonomy" id="1331258"/>
    <lineage>
        <taxon>Bacteria</taxon>
        <taxon>Pseudomonadati</taxon>
        <taxon>Pseudomonadota</taxon>
        <taxon>Betaproteobacteria</taxon>
        <taxon>Burkholderiales</taxon>
        <taxon>Alcaligenaceae</taxon>
        <taxon>Bordetella</taxon>
    </lineage>
</organism>
<dbReference type="KEGG" id="bpdz:BBN53_19885"/>
<dbReference type="Pfam" id="PF11604">
    <property type="entry name" value="CusF_Ec"/>
    <property type="match status" value="1"/>
</dbReference>
<sequence length="101" mass="10740">MAFSRKHTMSMAMTTAMAFVSLASPQVLAQSAQASGEVRRVDASAGTVTLKHDAIAALDLPAMTLVYQAAPALLNNIKPGDKVRFTATRKDGKYVVTEISK</sequence>
<dbReference type="InterPro" id="IPR042230">
    <property type="entry name" value="CusF_sf"/>
</dbReference>
<dbReference type="Gene3D" id="2.40.50.320">
    <property type="entry name" value="Copper binding periplasmic protein CusF"/>
    <property type="match status" value="1"/>
</dbReference>
<name>A0A0J6C5I9_9BORD</name>
<accession>A0A0M7FEM9</accession>
<evidence type="ECO:0000313" key="5">
    <source>
        <dbReference type="Proteomes" id="UP000092950"/>
    </source>
</evidence>
<dbReference type="OrthoDB" id="9180744at2"/>
<accession>A0A0J6C5I9</accession>
<evidence type="ECO:0000313" key="3">
    <source>
        <dbReference type="EMBL" id="CUI79783.1"/>
    </source>
</evidence>
<feature type="signal peptide" evidence="1">
    <location>
        <begin position="1"/>
        <end position="29"/>
    </location>
</feature>
<gene>
    <name evidence="3" type="primary">cusF</name>
    <name evidence="2" type="ORF">BBN53_19885</name>
    <name evidence="3" type="ORF">ERS370011_02284</name>
</gene>
<proteinExistence type="predicted"/>
<feature type="chain" id="PRO_5005268590" evidence="1">
    <location>
        <begin position="30"/>
        <end position="101"/>
    </location>
</feature>
<dbReference type="EMBL" id="CP016440">
    <property type="protein sequence ID" value="ANY17946.1"/>
    <property type="molecule type" value="Genomic_DNA"/>
</dbReference>
<reference evidence="2 5" key="2">
    <citation type="submission" date="2016-07" db="EMBL/GenBank/DDBJ databases">
        <title>Complete genome sequences of Bordetella pseudohinzii.</title>
        <authorList>
            <person name="Spilker T."/>
            <person name="Darrah R."/>
            <person name="LiPuma J.J."/>
        </authorList>
    </citation>
    <scope>NUCLEOTIDE SEQUENCE [LARGE SCALE GENOMIC DNA]</scope>
    <source>
        <strain evidence="2 5">HI4681</strain>
    </source>
</reference>
<evidence type="ECO:0000313" key="4">
    <source>
        <dbReference type="Proteomes" id="UP000053096"/>
    </source>
</evidence>
<dbReference type="EMBL" id="CYTV01000005">
    <property type="protein sequence ID" value="CUI79783.1"/>
    <property type="molecule type" value="Genomic_DNA"/>
</dbReference>
<reference evidence="3 4" key="1">
    <citation type="submission" date="2015-09" db="EMBL/GenBank/DDBJ databases">
        <authorList>
            <person name="Jackson K.R."/>
            <person name="Lunt B.L."/>
            <person name="Fisher J.N.B."/>
            <person name="Gardner A.V."/>
            <person name="Bailey M.E."/>
            <person name="Deus L.M."/>
            <person name="Earl A.S."/>
            <person name="Gibby P.D."/>
            <person name="Hartmann K.A."/>
            <person name="Liu J.E."/>
            <person name="Manci A.M."/>
            <person name="Nielsen D.A."/>
            <person name="Solomon M.B."/>
            <person name="Breakwell D.P."/>
            <person name="Burnett S.H."/>
            <person name="Grose J.H."/>
        </authorList>
    </citation>
    <scope>NUCLEOTIDE SEQUENCE [LARGE SCALE GENOMIC DNA]</scope>
    <source>
        <strain evidence="3 4">2789STDY5608636</strain>
    </source>
</reference>
<evidence type="ECO:0000256" key="1">
    <source>
        <dbReference type="SAM" id="SignalP"/>
    </source>
</evidence>
<dbReference type="AlphaFoldDB" id="A0A0J6C5I9"/>
<dbReference type="Proteomes" id="UP000053096">
    <property type="component" value="Unassembled WGS sequence"/>
</dbReference>
<keyword evidence="5" id="KW-1185">Reference proteome</keyword>
<protein>
    <submittedName>
        <fullName evidence="3">Cation efflux system protein CusF</fullName>
    </submittedName>
    <submittedName>
        <fullName evidence="2">RND transporter</fullName>
    </submittedName>
</protein>
<keyword evidence="1" id="KW-0732">Signal</keyword>